<accession>A0ABR9AJQ2</accession>
<dbReference type="PANTHER" id="PTHR31793:SF27">
    <property type="entry name" value="NOVEL THIOESTERASE SUPERFAMILY DOMAIN AND SAPOSIN A-TYPE DOMAIN CONTAINING PROTEIN (0610012H03RIK)"/>
    <property type="match status" value="1"/>
</dbReference>
<dbReference type="PIRSF" id="PIRSF003230">
    <property type="entry name" value="YbgC"/>
    <property type="match status" value="1"/>
</dbReference>
<name>A0ABR9AJQ2_9BACT</name>
<comment type="similarity">
    <text evidence="1">Belongs to the 4-hydroxybenzoyl-CoA thioesterase family.</text>
</comment>
<dbReference type="PANTHER" id="PTHR31793">
    <property type="entry name" value="4-HYDROXYBENZOYL-COA THIOESTERASE FAMILY MEMBER"/>
    <property type="match status" value="1"/>
</dbReference>
<dbReference type="Pfam" id="PF13279">
    <property type="entry name" value="4HBT_2"/>
    <property type="match status" value="1"/>
</dbReference>
<sequence length="134" mass="16017">MFTAETQVRVRYAETDQMGYVYYGNYAMYFEVARVESMRQIGFSYKRMEDEGVMMPVLENHNSYIKAGKYDELLTIKTIIKEMPGIKIRFDYEIMNETKELIHKGYTILTFIKKDNYRPCRPPKDLLDLLKAYF</sequence>
<evidence type="ECO:0000256" key="2">
    <source>
        <dbReference type="ARBA" id="ARBA00022801"/>
    </source>
</evidence>
<dbReference type="InterPro" id="IPR006684">
    <property type="entry name" value="YbgC/YbaW"/>
</dbReference>
<keyword evidence="4" id="KW-1185">Reference proteome</keyword>
<dbReference type="NCBIfam" id="TIGR00051">
    <property type="entry name" value="YbgC/FadM family acyl-CoA thioesterase"/>
    <property type="match status" value="1"/>
</dbReference>
<gene>
    <name evidence="3" type="ORF">IFO69_05185</name>
</gene>
<evidence type="ECO:0000313" key="3">
    <source>
        <dbReference type="EMBL" id="MBD8488135.1"/>
    </source>
</evidence>
<dbReference type="EMBL" id="JACYTQ010000002">
    <property type="protein sequence ID" value="MBD8488135.1"/>
    <property type="molecule type" value="Genomic_DNA"/>
</dbReference>
<dbReference type="Gene3D" id="3.10.129.10">
    <property type="entry name" value="Hotdog Thioesterase"/>
    <property type="match status" value="1"/>
</dbReference>
<protein>
    <submittedName>
        <fullName evidence="3">Acyl-CoA thioesterase</fullName>
    </submittedName>
</protein>
<evidence type="ECO:0000256" key="1">
    <source>
        <dbReference type="ARBA" id="ARBA00005953"/>
    </source>
</evidence>
<evidence type="ECO:0000313" key="4">
    <source>
        <dbReference type="Proteomes" id="UP000647133"/>
    </source>
</evidence>
<proteinExistence type="inferred from homology"/>
<comment type="caution">
    <text evidence="3">The sequence shown here is derived from an EMBL/GenBank/DDBJ whole genome shotgun (WGS) entry which is preliminary data.</text>
</comment>
<dbReference type="CDD" id="cd00586">
    <property type="entry name" value="4HBT"/>
    <property type="match status" value="1"/>
</dbReference>
<reference evidence="3 4" key="1">
    <citation type="submission" date="2020-09" db="EMBL/GenBank/DDBJ databases">
        <title>Echinicola sp. CAU 1574 isolated from sand of Sido Beach.</title>
        <authorList>
            <person name="Kim W."/>
        </authorList>
    </citation>
    <scope>NUCLEOTIDE SEQUENCE [LARGE SCALE GENOMIC DNA]</scope>
    <source>
        <strain evidence="3 4">CAU 1574</strain>
    </source>
</reference>
<dbReference type="RefSeq" id="WP_192009029.1">
    <property type="nucleotide sequence ID" value="NZ_JACYTQ010000002.1"/>
</dbReference>
<dbReference type="InterPro" id="IPR050563">
    <property type="entry name" value="4-hydroxybenzoyl-CoA_TE"/>
</dbReference>
<organism evidence="3 4">
    <name type="scientific">Echinicola arenosa</name>
    <dbReference type="NCBI Taxonomy" id="2774144"/>
    <lineage>
        <taxon>Bacteria</taxon>
        <taxon>Pseudomonadati</taxon>
        <taxon>Bacteroidota</taxon>
        <taxon>Cytophagia</taxon>
        <taxon>Cytophagales</taxon>
        <taxon>Cyclobacteriaceae</taxon>
        <taxon>Echinicola</taxon>
    </lineage>
</organism>
<dbReference type="InterPro" id="IPR029069">
    <property type="entry name" value="HotDog_dom_sf"/>
</dbReference>
<dbReference type="Proteomes" id="UP000647133">
    <property type="component" value="Unassembled WGS sequence"/>
</dbReference>
<keyword evidence="2" id="KW-0378">Hydrolase</keyword>
<dbReference type="SUPFAM" id="SSF54637">
    <property type="entry name" value="Thioesterase/thiol ester dehydrase-isomerase"/>
    <property type="match status" value="1"/>
</dbReference>